<gene>
    <name evidence="2" type="ORF">ACFSX9_06315</name>
</gene>
<feature type="domain" description="Shedu protein SduA C-terminal" evidence="1">
    <location>
        <begin position="211"/>
        <end position="385"/>
    </location>
</feature>
<dbReference type="EMBL" id="JBHUOL010000012">
    <property type="protein sequence ID" value="MFD2908345.1"/>
    <property type="molecule type" value="Genomic_DNA"/>
</dbReference>
<keyword evidence="3" id="KW-1185">Reference proteome</keyword>
<proteinExistence type="predicted"/>
<protein>
    <submittedName>
        <fullName evidence="2">Shedu anti-phage system protein SduA domain-containing protein</fullName>
    </submittedName>
</protein>
<evidence type="ECO:0000259" key="1">
    <source>
        <dbReference type="Pfam" id="PF14082"/>
    </source>
</evidence>
<accession>A0ABW5Z7Q0</accession>
<dbReference type="RefSeq" id="WP_379805783.1">
    <property type="nucleotide sequence ID" value="NZ_JBHUOL010000012.1"/>
</dbReference>
<reference evidence="3" key="1">
    <citation type="journal article" date="2019" name="Int. J. Syst. Evol. Microbiol.">
        <title>The Global Catalogue of Microorganisms (GCM) 10K type strain sequencing project: providing services to taxonomists for standard genome sequencing and annotation.</title>
        <authorList>
            <consortium name="The Broad Institute Genomics Platform"/>
            <consortium name="The Broad Institute Genome Sequencing Center for Infectious Disease"/>
            <person name="Wu L."/>
            <person name="Ma J."/>
        </authorList>
    </citation>
    <scope>NUCLEOTIDE SEQUENCE [LARGE SCALE GENOMIC DNA]</scope>
    <source>
        <strain evidence="3">KCTC 52644</strain>
    </source>
</reference>
<dbReference type="Proteomes" id="UP001597549">
    <property type="component" value="Unassembled WGS sequence"/>
</dbReference>
<dbReference type="Pfam" id="PF14082">
    <property type="entry name" value="SduA_C"/>
    <property type="match status" value="1"/>
</dbReference>
<organism evidence="2 3">
    <name type="scientific">Flavobacterium ardleyense</name>
    <dbReference type="NCBI Taxonomy" id="2038737"/>
    <lineage>
        <taxon>Bacteria</taxon>
        <taxon>Pseudomonadati</taxon>
        <taxon>Bacteroidota</taxon>
        <taxon>Flavobacteriia</taxon>
        <taxon>Flavobacteriales</taxon>
        <taxon>Flavobacteriaceae</taxon>
        <taxon>Flavobacterium</taxon>
    </lineage>
</organism>
<sequence length="413" mass="48010">MTTFDNEFDLTSRSLDELILKETNSKDKCVIWDSNNSEIAYSSFLIGKNSQTKTICEVALFKSSETHKYLPRPVFKKIALNGDIKSTKAGDKIIIKLDSSEEAITFWKLIGFLFSYKELVDGHEFEKSYKVLPKDSYVIEFKNKTEKERIEDLKDLFKISDLSTSAIKSITFESRKQNLRAFYFLLKNVIINNTEDSLKKYSAKYSIQGGEEHIWHHFLRSHDWILGLNTDIRFVTDFLDEQKIGNPNSKGSGNPQTDLLGISDFTVLVELKHSNTEIFKKTKSKGRANTWDFTADFIEAISQCLGQKNELEKSYESKVFIKEDLSRLNKIGIHTIDPRAFLIIGNKKKEFPIKDLNDINFIKNDSLERFRRNNRNIDVITYDELFERAYHIVYSKKLPIDWYSLAENDIFPN</sequence>
<name>A0ABW5Z7Q0_9FLAO</name>
<evidence type="ECO:0000313" key="3">
    <source>
        <dbReference type="Proteomes" id="UP001597549"/>
    </source>
</evidence>
<evidence type="ECO:0000313" key="2">
    <source>
        <dbReference type="EMBL" id="MFD2908345.1"/>
    </source>
</evidence>
<dbReference type="InterPro" id="IPR025359">
    <property type="entry name" value="SduA_C"/>
</dbReference>
<comment type="caution">
    <text evidence="2">The sequence shown here is derived from an EMBL/GenBank/DDBJ whole genome shotgun (WGS) entry which is preliminary data.</text>
</comment>